<dbReference type="Pfam" id="PF13738">
    <property type="entry name" value="Pyr_redox_3"/>
    <property type="match status" value="1"/>
</dbReference>
<reference evidence="4" key="1">
    <citation type="journal article" date="2020" name="Stud. Mycol.">
        <title>101 Dothideomycetes genomes: a test case for predicting lifestyles and emergence of pathogens.</title>
        <authorList>
            <person name="Haridas S."/>
            <person name="Albert R."/>
            <person name="Binder M."/>
            <person name="Bloem J."/>
            <person name="Labutti K."/>
            <person name="Salamov A."/>
            <person name="Andreopoulos B."/>
            <person name="Baker S."/>
            <person name="Barry K."/>
            <person name="Bills G."/>
            <person name="Bluhm B."/>
            <person name="Cannon C."/>
            <person name="Castanera R."/>
            <person name="Culley D."/>
            <person name="Daum C."/>
            <person name="Ezra D."/>
            <person name="Gonzalez J."/>
            <person name="Henrissat B."/>
            <person name="Kuo A."/>
            <person name="Liang C."/>
            <person name="Lipzen A."/>
            <person name="Lutzoni F."/>
            <person name="Magnuson J."/>
            <person name="Mondo S."/>
            <person name="Nolan M."/>
            <person name="Ohm R."/>
            <person name="Pangilinan J."/>
            <person name="Park H.-J."/>
            <person name="Ramirez L."/>
            <person name="Alfaro M."/>
            <person name="Sun H."/>
            <person name="Tritt A."/>
            <person name="Yoshinaga Y."/>
            <person name="Zwiers L.-H."/>
            <person name="Turgeon B."/>
            <person name="Goodwin S."/>
            <person name="Spatafora J."/>
            <person name="Crous P."/>
            <person name="Grigoriev I."/>
        </authorList>
    </citation>
    <scope>NUCLEOTIDE SEQUENCE</scope>
    <source>
        <strain evidence="4">CBS 123094</strain>
    </source>
</reference>
<organism evidence="4 5">
    <name type="scientific">Amniculicola lignicola CBS 123094</name>
    <dbReference type="NCBI Taxonomy" id="1392246"/>
    <lineage>
        <taxon>Eukaryota</taxon>
        <taxon>Fungi</taxon>
        <taxon>Dikarya</taxon>
        <taxon>Ascomycota</taxon>
        <taxon>Pezizomycotina</taxon>
        <taxon>Dothideomycetes</taxon>
        <taxon>Pleosporomycetidae</taxon>
        <taxon>Pleosporales</taxon>
        <taxon>Amniculicolaceae</taxon>
        <taxon>Amniculicola</taxon>
    </lineage>
</organism>
<dbReference type="InterPro" id="IPR050346">
    <property type="entry name" value="FMO-like"/>
</dbReference>
<evidence type="ECO:0000313" key="5">
    <source>
        <dbReference type="Proteomes" id="UP000799779"/>
    </source>
</evidence>
<keyword evidence="2" id="KW-0274">FAD</keyword>
<dbReference type="InterPro" id="IPR036188">
    <property type="entry name" value="FAD/NAD-bd_sf"/>
</dbReference>
<evidence type="ECO:0000256" key="1">
    <source>
        <dbReference type="ARBA" id="ARBA00022630"/>
    </source>
</evidence>
<dbReference type="PRINTS" id="PR00411">
    <property type="entry name" value="PNDRDTASEI"/>
</dbReference>
<dbReference type="Proteomes" id="UP000799779">
    <property type="component" value="Unassembled WGS sequence"/>
</dbReference>
<keyword evidence="3" id="KW-0560">Oxidoreductase</keyword>
<sequence>MAQTSDIPSQIDLLIIGAGIYGIQAARTYLELHPNHHVVVLESDSAPGGVWGKNRMYDAFWTQSPLDIWEFSDQPMEGVELKDTYHRYFEAKNFTKYLDKYLDSHVYDGMSLTDRIVLNARVEKLWKEGEKWHAKTVSGETYTSPRVIDASGLTSLPNIPDIRDADRFLGTIVHHKDFGKSDIIKTCKSVVVVGGAKSAADLAYSCAKAGLEVSWVIRKNGNGPAAFLPAEAPIRFYKDSNVAFHHRAMATLLASIYAPESWWTAFIHRTRLGRALLQTIWRTVYNDILAQADYDRADGKANGYANLRPDTSIFWQNDSSGVNQRADFYDTIATKVKVHRQNIDHIDLYSVELTDGTSLEADAIIYATGWRDATPYLSPSAAYALGVAADPAGIDPAREQVWITFEKAAESQVVKRFPILAHPPPCYKPERKESPFRLYKGILPIRDRSIAFLGKTELANHTYNAEIQSLFAVAALDGTLKLPEEDDMESDIALVRAWQTKRYPAKGGSGKWFWFDIVPYSDALLEELGLKSHRTRGLGGMFKPTLAQDLKGLIGEYKGKVGGGETAKGK</sequence>
<name>A0A6A5WBC0_9PLEO</name>
<evidence type="ECO:0000256" key="2">
    <source>
        <dbReference type="ARBA" id="ARBA00022827"/>
    </source>
</evidence>
<evidence type="ECO:0000313" key="4">
    <source>
        <dbReference type="EMBL" id="KAF1998428.1"/>
    </source>
</evidence>
<gene>
    <name evidence="4" type="ORF">P154DRAFT_524122</name>
</gene>
<keyword evidence="1" id="KW-0285">Flavoprotein</keyword>
<dbReference type="OrthoDB" id="2915840at2759"/>
<accession>A0A6A5WBC0</accession>
<keyword evidence="5" id="KW-1185">Reference proteome</keyword>
<dbReference type="SUPFAM" id="SSF51905">
    <property type="entry name" value="FAD/NAD(P)-binding domain"/>
    <property type="match status" value="2"/>
</dbReference>
<dbReference type="PANTHER" id="PTHR23023">
    <property type="entry name" value="DIMETHYLANILINE MONOOXYGENASE"/>
    <property type="match status" value="1"/>
</dbReference>
<dbReference type="EMBL" id="ML977604">
    <property type="protein sequence ID" value="KAF1998428.1"/>
    <property type="molecule type" value="Genomic_DNA"/>
</dbReference>
<proteinExistence type="predicted"/>
<dbReference type="GO" id="GO:0016491">
    <property type="term" value="F:oxidoreductase activity"/>
    <property type="evidence" value="ECO:0007669"/>
    <property type="project" value="UniProtKB-KW"/>
</dbReference>
<dbReference type="AlphaFoldDB" id="A0A6A5WBC0"/>
<protein>
    <submittedName>
        <fullName evidence="4">FAD/NAD(P)-binding domain-containing protein</fullName>
    </submittedName>
</protein>
<dbReference type="Gene3D" id="3.50.50.60">
    <property type="entry name" value="FAD/NAD(P)-binding domain"/>
    <property type="match status" value="3"/>
</dbReference>
<evidence type="ECO:0000256" key="3">
    <source>
        <dbReference type="ARBA" id="ARBA00023002"/>
    </source>
</evidence>